<name>A0A396RL76_9SPHN</name>
<dbReference type="InterPro" id="IPR050789">
    <property type="entry name" value="Diverse_Enzym_Activities"/>
</dbReference>
<proteinExistence type="predicted"/>
<reference evidence="2 3" key="1">
    <citation type="submission" date="2018-08" db="EMBL/GenBank/DDBJ databases">
        <title>The multiple taxonomic identification of Sphingomonas gilva.</title>
        <authorList>
            <person name="Zhu D."/>
            <person name="Zheng S."/>
        </authorList>
    </citation>
    <scope>NUCLEOTIDE SEQUENCE [LARGE SCALE GENOMIC DNA]</scope>
    <source>
        <strain evidence="2 3">ZDH117</strain>
    </source>
</reference>
<gene>
    <name evidence="2" type="ORF">D1610_16540</name>
</gene>
<dbReference type="OrthoDB" id="119951at2"/>
<dbReference type="EMBL" id="QWLV01000011">
    <property type="protein sequence ID" value="RHW16306.1"/>
    <property type="molecule type" value="Genomic_DNA"/>
</dbReference>
<dbReference type="AlphaFoldDB" id="A0A396RL76"/>
<feature type="domain" description="Beta-lactamase-related" evidence="1">
    <location>
        <begin position="84"/>
        <end position="381"/>
    </location>
</feature>
<dbReference type="GO" id="GO:0016787">
    <property type="term" value="F:hydrolase activity"/>
    <property type="evidence" value="ECO:0007669"/>
    <property type="project" value="UniProtKB-KW"/>
</dbReference>
<dbReference type="Gene3D" id="3.40.710.10">
    <property type="entry name" value="DD-peptidase/beta-lactamase superfamily"/>
    <property type="match status" value="1"/>
</dbReference>
<sequence length="396" mass="43065">MIALTLFRTPIFARIRHTPVAMPPQGRAGSANGELEGSMRHFLITVAAMFAVPLPASAQQAAAAEATSADREALTALVAAQPQPVAVYVVGNGVDHGAARPPLATDTPLRIASNTKTFVAATVLRLWEQGRIDLDAPIGGLISPANDAVLRADGYDTARITVRHLLSHSGGLYDHGGDKRYVEMLKANTSRHFTREELVALMTEYADPQSAPGTKFRYSDTGYILLGEIIERVTKLNLAKAVRQQLKLDSLGLKATWWEIFEQRPGGAPQRARQYLGDLDVTDVHASMDLYGGGGLVMSPRDLALFFKALFGGRIFDKPGTLREMLWQGPHHGAESYRSGIFVKQTPTGEIWWHSGFWGTYAGYAPATGTAIAAFSDHQSGVKPAMQQVEPLFFKR</sequence>
<organism evidence="2 3">
    <name type="scientific">Sphingomonas gilva</name>
    <dbReference type="NCBI Taxonomy" id="2305907"/>
    <lineage>
        <taxon>Bacteria</taxon>
        <taxon>Pseudomonadati</taxon>
        <taxon>Pseudomonadota</taxon>
        <taxon>Alphaproteobacteria</taxon>
        <taxon>Sphingomonadales</taxon>
        <taxon>Sphingomonadaceae</taxon>
        <taxon>Sphingomonas</taxon>
    </lineage>
</organism>
<accession>A0A396RL76</accession>
<dbReference type="SUPFAM" id="SSF56601">
    <property type="entry name" value="beta-lactamase/transpeptidase-like"/>
    <property type="match status" value="1"/>
</dbReference>
<keyword evidence="3" id="KW-1185">Reference proteome</keyword>
<keyword evidence="2" id="KW-0378">Hydrolase</keyword>
<dbReference type="InterPro" id="IPR012338">
    <property type="entry name" value="Beta-lactam/transpept-like"/>
</dbReference>
<dbReference type="Proteomes" id="UP000266693">
    <property type="component" value="Unassembled WGS sequence"/>
</dbReference>
<comment type="caution">
    <text evidence="2">The sequence shown here is derived from an EMBL/GenBank/DDBJ whole genome shotgun (WGS) entry which is preliminary data.</text>
</comment>
<evidence type="ECO:0000313" key="2">
    <source>
        <dbReference type="EMBL" id="RHW16306.1"/>
    </source>
</evidence>
<dbReference type="InterPro" id="IPR001466">
    <property type="entry name" value="Beta-lactam-related"/>
</dbReference>
<dbReference type="PANTHER" id="PTHR43283">
    <property type="entry name" value="BETA-LACTAMASE-RELATED"/>
    <property type="match status" value="1"/>
</dbReference>
<evidence type="ECO:0000259" key="1">
    <source>
        <dbReference type="Pfam" id="PF00144"/>
    </source>
</evidence>
<evidence type="ECO:0000313" key="3">
    <source>
        <dbReference type="Proteomes" id="UP000266693"/>
    </source>
</evidence>
<dbReference type="Pfam" id="PF00144">
    <property type="entry name" value="Beta-lactamase"/>
    <property type="match status" value="1"/>
</dbReference>
<protein>
    <submittedName>
        <fullName evidence="2">Class A beta-lactamase-related serine hydrolase</fullName>
    </submittedName>
</protein>